<evidence type="ECO:0000313" key="1">
    <source>
        <dbReference type="EMBL" id="GAH93672.1"/>
    </source>
</evidence>
<feature type="non-terminal residue" evidence="1">
    <location>
        <position position="1"/>
    </location>
</feature>
<protein>
    <submittedName>
        <fullName evidence="1">Uncharacterized protein</fullName>
    </submittedName>
</protein>
<reference evidence="1" key="1">
    <citation type="journal article" date="2014" name="Front. Microbiol.">
        <title>High frequency of phylogenetically diverse reductive dehalogenase-homologous genes in deep subseafloor sedimentary metagenomes.</title>
        <authorList>
            <person name="Kawai M."/>
            <person name="Futagami T."/>
            <person name="Toyoda A."/>
            <person name="Takaki Y."/>
            <person name="Nishi S."/>
            <person name="Hori S."/>
            <person name="Arai W."/>
            <person name="Tsubouchi T."/>
            <person name="Morono Y."/>
            <person name="Uchiyama I."/>
            <person name="Ito T."/>
            <person name="Fujiyama A."/>
            <person name="Inagaki F."/>
            <person name="Takami H."/>
        </authorList>
    </citation>
    <scope>NUCLEOTIDE SEQUENCE</scope>
    <source>
        <strain evidence="1">Expedition CK06-06</strain>
    </source>
</reference>
<organism evidence="1">
    <name type="scientific">marine sediment metagenome</name>
    <dbReference type="NCBI Taxonomy" id="412755"/>
    <lineage>
        <taxon>unclassified sequences</taxon>
        <taxon>metagenomes</taxon>
        <taxon>ecological metagenomes</taxon>
    </lineage>
</organism>
<gene>
    <name evidence="1" type="ORF">S03H2_70428</name>
</gene>
<proteinExistence type="predicted"/>
<sequence length="55" mass="6313">CLQVLAYKNPSTNAYIQLKLEYLKGSIVIEYNIIIITKIIPKNASDSTQFFLKHL</sequence>
<accession>X1JI11</accession>
<name>X1JI11_9ZZZZ</name>
<comment type="caution">
    <text evidence="1">The sequence shown here is derived from an EMBL/GenBank/DDBJ whole genome shotgun (WGS) entry which is preliminary data.</text>
</comment>
<dbReference type="EMBL" id="BARU01046804">
    <property type="protein sequence ID" value="GAH93672.1"/>
    <property type="molecule type" value="Genomic_DNA"/>
</dbReference>
<dbReference type="AlphaFoldDB" id="X1JI11"/>